<keyword evidence="5" id="KW-1185">Reference proteome</keyword>
<dbReference type="GO" id="GO:0006508">
    <property type="term" value="P:proteolysis"/>
    <property type="evidence" value="ECO:0007669"/>
    <property type="project" value="UniProtKB-KW"/>
</dbReference>
<organism evidence="4 5">
    <name type="scientific">Nostoc piscinale CENA21</name>
    <dbReference type="NCBI Taxonomy" id="224013"/>
    <lineage>
        <taxon>Bacteria</taxon>
        <taxon>Bacillati</taxon>
        <taxon>Cyanobacteriota</taxon>
        <taxon>Cyanophyceae</taxon>
        <taxon>Nostocales</taxon>
        <taxon>Nostocaceae</taxon>
        <taxon>Nostoc</taxon>
    </lineage>
</organism>
<evidence type="ECO:0008006" key="6">
    <source>
        <dbReference type="Google" id="ProtNLM"/>
    </source>
</evidence>
<protein>
    <recommendedName>
        <fullName evidence="6">Serine protease</fullName>
    </recommendedName>
</protein>
<gene>
    <name evidence="4" type="ORF">ACX27_13980</name>
</gene>
<evidence type="ECO:0000256" key="3">
    <source>
        <dbReference type="SAM" id="MobiDB-lite"/>
    </source>
</evidence>
<dbReference type="PATRIC" id="fig|224013.5.peg.3381"/>
<dbReference type="AlphaFoldDB" id="A0A0M3V5H8"/>
<sequence length="300" mass="32091">MRKNQISCPIKKTSTSEQSDIGKSSITESTIYKNARQFTIKIDALESQGSGVIFARQGNSYCVLTAKHNIFTSIQLNRSIRIITPDGIQYEAQNPRVASNNIDLAILEFVSNKKPGYEIATIGNAKQTSLLPKQTVYIAGFPVSQLRESTEAFISEGKFDAASEKSFDITYTPSDSEAAATFGMSGGAILDSQGTLIGIHGAGESISSKTTIFSGIAINSDTLSKMASSLGLNLQAPKVAISPDILLPPRNIKKPSNPSSPPITYPPLTPQPTVNPSPSTPISQPASITSLVIQKKMPWL</sequence>
<keyword evidence="1" id="KW-0645">Protease</keyword>
<dbReference type="Pfam" id="PF13365">
    <property type="entry name" value="Trypsin_2"/>
    <property type="match status" value="1"/>
</dbReference>
<dbReference type="InterPro" id="IPR009003">
    <property type="entry name" value="Peptidase_S1_PA"/>
</dbReference>
<dbReference type="EMBL" id="CP012036">
    <property type="protein sequence ID" value="ALF53697.1"/>
    <property type="molecule type" value="Genomic_DNA"/>
</dbReference>
<dbReference type="InterPro" id="IPR051201">
    <property type="entry name" value="Chloro_Bact_Ser_Proteases"/>
</dbReference>
<feature type="region of interest" description="Disordered" evidence="3">
    <location>
        <begin position="248"/>
        <end position="287"/>
    </location>
</feature>
<reference evidence="4 5" key="2">
    <citation type="journal article" date="2016" name="Genome Announc.">
        <title>Draft Genome Sequence of the N2-Fixing Cyanobacterium Nostoc piscinale CENA21, Isolated from the Brazilian Amazon Floodplain.</title>
        <authorList>
            <person name="Leao T."/>
            <person name="Guimaraes P.I."/>
            <person name="de Melo A.G."/>
            <person name="Ramos R.T."/>
            <person name="Leao P.N."/>
            <person name="Silva A."/>
            <person name="Fiore M.F."/>
            <person name="Schneider M.P."/>
        </authorList>
    </citation>
    <scope>NUCLEOTIDE SEQUENCE [LARGE SCALE GENOMIC DNA]</scope>
    <source>
        <strain evidence="4 5">CENA21</strain>
    </source>
</reference>
<dbReference type="KEGG" id="npz:ACX27_13980"/>
<keyword evidence="2" id="KW-0378">Hydrolase</keyword>
<accession>A0A0M3V5H8</accession>
<dbReference type="Proteomes" id="UP000062645">
    <property type="component" value="Chromosome"/>
</dbReference>
<dbReference type="PANTHER" id="PTHR43343:SF3">
    <property type="entry name" value="PROTEASE DO-LIKE 8, CHLOROPLASTIC"/>
    <property type="match status" value="1"/>
</dbReference>
<reference evidence="5" key="1">
    <citation type="submission" date="2015-07" db="EMBL/GenBank/DDBJ databases">
        <title>Genome Of Nitrogen-Fixing Cyanobacterium Nostoc piscinale CENA21 From Solimoes/Amazon River Floodplain Sediments And Comparative Genomics To Uncover Biosynthetic Natural Products Potential.</title>
        <authorList>
            <person name="Leao T.F."/>
            <person name="Leao P.N."/>
            <person name="Guimaraes P.I."/>
            <person name="de Melo A.G.C."/>
            <person name="Ramos R.T.J."/>
            <person name="Silva A."/>
            <person name="Fiore M.F."/>
            <person name="Schneider M.P.C."/>
        </authorList>
    </citation>
    <scope>NUCLEOTIDE SEQUENCE [LARGE SCALE GENOMIC DNA]</scope>
    <source>
        <strain evidence="5">CENA21</strain>
    </source>
</reference>
<dbReference type="SUPFAM" id="SSF50494">
    <property type="entry name" value="Trypsin-like serine proteases"/>
    <property type="match status" value="1"/>
</dbReference>
<evidence type="ECO:0000256" key="2">
    <source>
        <dbReference type="ARBA" id="ARBA00022801"/>
    </source>
</evidence>
<dbReference type="STRING" id="224013.ACX27_13980"/>
<feature type="region of interest" description="Disordered" evidence="3">
    <location>
        <begin position="1"/>
        <end position="21"/>
    </location>
</feature>
<dbReference type="PANTHER" id="PTHR43343">
    <property type="entry name" value="PEPTIDASE S12"/>
    <property type="match status" value="1"/>
</dbReference>
<evidence type="ECO:0000313" key="5">
    <source>
        <dbReference type="Proteomes" id="UP000062645"/>
    </source>
</evidence>
<name>A0A0M3V5H8_9NOSO</name>
<feature type="compositionally biased region" description="Pro residues" evidence="3">
    <location>
        <begin position="258"/>
        <end position="279"/>
    </location>
</feature>
<evidence type="ECO:0000256" key="1">
    <source>
        <dbReference type="ARBA" id="ARBA00022670"/>
    </source>
</evidence>
<feature type="compositionally biased region" description="Low complexity" evidence="3">
    <location>
        <begin position="248"/>
        <end position="257"/>
    </location>
</feature>
<proteinExistence type="predicted"/>
<dbReference type="Gene3D" id="2.40.10.120">
    <property type="match status" value="1"/>
</dbReference>
<dbReference type="GO" id="GO:0008233">
    <property type="term" value="F:peptidase activity"/>
    <property type="evidence" value="ECO:0007669"/>
    <property type="project" value="UniProtKB-KW"/>
</dbReference>
<evidence type="ECO:0000313" key="4">
    <source>
        <dbReference type="EMBL" id="ALF53697.1"/>
    </source>
</evidence>